<protein>
    <recommendedName>
        <fullName evidence="1">DUF6378 domain-containing protein</fullName>
    </recommendedName>
</protein>
<dbReference type="InterPro" id="IPR045958">
    <property type="entry name" value="DUF6378"/>
</dbReference>
<gene>
    <name evidence="2" type="ORF">LCGC14_3000940</name>
</gene>
<evidence type="ECO:0000313" key="2">
    <source>
        <dbReference type="EMBL" id="KKK62777.1"/>
    </source>
</evidence>
<comment type="caution">
    <text evidence="2">The sequence shown here is derived from an EMBL/GenBank/DDBJ whole genome shotgun (WGS) entry which is preliminary data.</text>
</comment>
<reference evidence="2" key="1">
    <citation type="journal article" date="2015" name="Nature">
        <title>Complex archaea that bridge the gap between prokaryotes and eukaryotes.</title>
        <authorList>
            <person name="Spang A."/>
            <person name="Saw J.H."/>
            <person name="Jorgensen S.L."/>
            <person name="Zaremba-Niedzwiedzka K."/>
            <person name="Martijn J."/>
            <person name="Lind A.E."/>
            <person name="van Eijk R."/>
            <person name="Schleper C."/>
            <person name="Guy L."/>
            <person name="Ettema T.J."/>
        </authorList>
    </citation>
    <scope>NUCLEOTIDE SEQUENCE</scope>
</reference>
<dbReference type="Pfam" id="PF19905">
    <property type="entry name" value="DUF6378"/>
    <property type="match status" value="1"/>
</dbReference>
<proteinExistence type="predicted"/>
<accession>A0A0F8X0Z4</accession>
<organism evidence="2">
    <name type="scientific">marine sediment metagenome</name>
    <dbReference type="NCBI Taxonomy" id="412755"/>
    <lineage>
        <taxon>unclassified sequences</taxon>
        <taxon>metagenomes</taxon>
        <taxon>ecological metagenomes</taxon>
    </lineage>
</organism>
<sequence>MCKHKARETIVAGILRKCLKIHEERDGQYGPSEDNFTDIASIATRLSLSGTLFTALDIAVCMVATKEARYKYALSHPNMEEQSKVIHDCLVDWINYIAIMENVRVLTNTETANKGTQNGSENAQE</sequence>
<dbReference type="EMBL" id="LAZR01061836">
    <property type="protein sequence ID" value="KKK62777.1"/>
    <property type="molecule type" value="Genomic_DNA"/>
</dbReference>
<feature type="domain" description="DUF6378" evidence="1">
    <location>
        <begin position="21"/>
        <end position="103"/>
    </location>
</feature>
<evidence type="ECO:0000259" key="1">
    <source>
        <dbReference type="Pfam" id="PF19905"/>
    </source>
</evidence>
<dbReference type="AlphaFoldDB" id="A0A0F8X0Z4"/>
<name>A0A0F8X0Z4_9ZZZZ</name>